<dbReference type="PROSITE" id="PS51257">
    <property type="entry name" value="PROKAR_LIPOPROTEIN"/>
    <property type="match status" value="1"/>
</dbReference>
<sequence>MKKQILKLMLLMASTAFVVSCGSDDPVFTASCTDGIQNGDETGIDCGGSSCNECVDEQSNILEGEVAGDVLLDASVEYELTASYVVLDGGTLTIPAGTTIKATGGTSSYIAVAQGGKIFIEGNSSNPVVMTSGAANPSASDWGGLVVCGKAPTNVGATATSEVADLTYGGTNSTDNSGSIRYLRIEYTGATFNSSKEFNGLSLFGVGSGTTVEYVQSFEGGDDGIEFFGGTVKGKYLVSTNSGDDSIDFADGWAGTGEYWYISGGAKAGIEGSNNGDNGNASPVTNATLKNITVVGPVTEGALYFKEGGGDFYVDNFYIAGADLGVKIKGTDTEAAVRIEANDLIMTNVQFADNVTGFIQTDYTGDNQSFIQQGITTGAGNGAAAPDWTAGWTRGLSNSGVTNENLAGEVTGNVSLNANVEYELTSSFVVKDGGSLTIPAGTIIKATGGTSSYIAVAQGGKIYIEGTSTNPVVMTSGAANPSASDWGGLVVCGKAPTNVGDVATSEVADLTYGGTVSNDNSGSIKYLRIEYSGATFNSSKEFNGLSLFGVGSGTTVEYVQSFEGGDDGIEFFGGTVNGKYLVSTNSGDDSIDFADGWAGTGEYWYISGGAKAGIEGSNNGDNGNASPVTNATLKNITVVGPVTEGALYFKEGGGNFTVDNLFVFGVNLGVKVKSTDAEAAVRIESGNLVMTNVEFADSVTGFVMTDYIGVNQSFITNGTATGAGNGAAAPDWTNGWTKGL</sequence>
<gene>
    <name evidence="2" type="ORF">QWY81_14145</name>
</gene>
<dbReference type="AlphaFoldDB" id="A0AAJ1QYQ3"/>
<dbReference type="EMBL" id="JAUFQH010000012">
    <property type="protein sequence ID" value="MDN3620602.1"/>
    <property type="molecule type" value="Genomic_DNA"/>
</dbReference>
<dbReference type="SMART" id="SM00710">
    <property type="entry name" value="PbH1"/>
    <property type="match status" value="6"/>
</dbReference>
<evidence type="ECO:0000256" key="1">
    <source>
        <dbReference type="SAM" id="SignalP"/>
    </source>
</evidence>
<dbReference type="Proteomes" id="UP001228636">
    <property type="component" value="Unassembled WGS sequence"/>
</dbReference>
<feature type="signal peptide" evidence="1">
    <location>
        <begin position="1"/>
        <end position="18"/>
    </location>
</feature>
<evidence type="ECO:0000313" key="3">
    <source>
        <dbReference type="Proteomes" id="UP001228636"/>
    </source>
</evidence>
<dbReference type="InterPro" id="IPR006626">
    <property type="entry name" value="PbH1"/>
</dbReference>
<dbReference type="PANTHER" id="PTHR41339">
    <property type="entry name" value="LIPL48"/>
    <property type="match status" value="1"/>
</dbReference>
<evidence type="ECO:0008006" key="4">
    <source>
        <dbReference type="Google" id="ProtNLM"/>
    </source>
</evidence>
<feature type="chain" id="PRO_5042617355" description="Lipoprotein" evidence="1">
    <location>
        <begin position="19"/>
        <end position="740"/>
    </location>
</feature>
<protein>
    <recommendedName>
        <fullName evidence="4">Lipoprotein</fullName>
    </recommendedName>
</protein>
<proteinExistence type="predicted"/>
<accession>A0AAJ1QYQ3</accession>
<evidence type="ECO:0000313" key="2">
    <source>
        <dbReference type="EMBL" id="MDN3620602.1"/>
    </source>
</evidence>
<organism evidence="2 3">
    <name type="scientific">Polaribacter sejongensis</name>
    <dbReference type="NCBI Taxonomy" id="985043"/>
    <lineage>
        <taxon>Bacteria</taxon>
        <taxon>Pseudomonadati</taxon>
        <taxon>Bacteroidota</taxon>
        <taxon>Flavobacteriia</taxon>
        <taxon>Flavobacteriales</taxon>
        <taxon>Flavobacteriaceae</taxon>
    </lineage>
</organism>
<reference evidence="2 3" key="1">
    <citation type="journal article" date="2014" name="Int. J. Syst. Evol. Microbiol.">
        <title>Complete genome sequence of Corynebacterium casei LMG S-19264T (=DSM 44701T), isolated from a smear-ripened cheese.</title>
        <authorList>
            <consortium name="US DOE Joint Genome Institute (JGI-PGF)"/>
            <person name="Walter F."/>
            <person name="Albersmeier A."/>
            <person name="Kalinowski J."/>
            <person name="Ruckert C."/>
        </authorList>
    </citation>
    <scope>NUCLEOTIDE SEQUENCE [LARGE SCALE GENOMIC DNA]</scope>
    <source>
        <strain evidence="2 3">CECT 8670</strain>
    </source>
</reference>
<dbReference type="RefSeq" id="WP_261972373.1">
    <property type="nucleotide sequence ID" value="NZ_CP103460.1"/>
</dbReference>
<name>A0AAJ1QYQ3_9FLAO</name>
<comment type="caution">
    <text evidence="2">The sequence shown here is derived from an EMBL/GenBank/DDBJ whole genome shotgun (WGS) entry which is preliminary data.</text>
</comment>
<dbReference type="PANTHER" id="PTHR41339:SF1">
    <property type="entry name" value="SECRETED PROTEIN"/>
    <property type="match status" value="1"/>
</dbReference>
<keyword evidence="1" id="KW-0732">Signal</keyword>